<organism evidence="2 3">
    <name type="scientific">Pteropus alecto</name>
    <name type="common">Black flying fox</name>
    <dbReference type="NCBI Taxonomy" id="9402"/>
    <lineage>
        <taxon>Eukaryota</taxon>
        <taxon>Metazoa</taxon>
        <taxon>Chordata</taxon>
        <taxon>Craniata</taxon>
        <taxon>Vertebrata</taxon>
        <taxon>Euteleostomi</taxon>
        <taxon>Mammalia</taxon>
        <taxon>Eutheria</taxon>
        <taxon>Laurasiatheria</taxon>
        <taxon>Chiroptera</taxon>
        <taxon>Yinpterochiroptera</taxon>
        <taxon>Pteropodoidea</taxon>
        <taxon>Pteropodidae</taxon>
        <taxon>Pteropodinae</taxon>
        <taxon>Pteropus</taxon>
    </lineage>
</organism>
<proteinExistence type="predicted"/>
<keyword evidence="3" id="KW-1185">Reference proteome</keyword>
<gene>
    <name evidence="2" type="ORF">PAL_GLEAN10007140</name>
</gene>
<feature type="compositionally biased region" description="Basic and acidic residues" evidence="1">
    <location>
        <begin position="1"/>
        <end position="12"/>
    </location>
</feature>
<evidence type="ECO:0000256" key="1">
    <source>
        <dbReference type="SAM" id="MobiDB-lite"/>
    </source>
</evidence>
<evidence type="ECO:0000313" key="2">
    <source>
        <dbReference type="EMBL" id="ELK07913.1"/>
    </source>
</evidence>
<protein>
    <submittedName>
        <fullName evidence="2">Uncharacterized protein</fullName>
    </submittedName>
</protein>
<name>L5KBQ6_PTEAL</name>
<dbReference type="Proteomes" id="UP000010552">
    <property type="component" value="Unassembled WGS sequence"/>
</dbReference>
<dbReference type="EMBL" id="KB030944">
    <property type="protein sequence ID" value="ELK07913.1"/>
    <property type="molecule type" value="Genomic_DNA"/>
</dbReference>
<dbReference type="AlphaFoldDB" id="L5KBQ6"/>
<evidence type="ECO:0000313" key="3">
    <source>
        <dbReference type="Proteomes" id="UP000010552"/>
    </source>
</evidence>
<dbReference type="InParanoid" id="L5KBQ6"/>
<feature type="region of interest" description="Disordered" evidence="1">
    <location>
        <begin position="1"/>
        <end position="84"/>
    </location>
</feature>
<accession>L5KBQ6</accession>
<reference evidence="3" key="1">
    <citation type="journal article" date="2013" name="Science">
        <title>Comparative analysis of bat genomes provides insight into the evolution of flight and immunity.</title>
        <authorList>
            <person name="Zhang G."/>
            <person name="Cowled C."/>
            <person name="Shi Z."/>
            <person name="Huang Z."/>
            <person name="Bishop-Lilly K.A."/>
            <person name="Fang X."/>
            <person name="Wynne J.W."/>
            <person name="Xiong Z."/>
            <person name="Baker M.L."/>
            <person name="Zhao W."/>
            <person name="Tachedjian M."/>
            <person name="Zhu Y."/>
            <person name="Zhou P."/>
            <person name="Jiang X."/>
            <person name="Ng J."/>
            <person name="Yang L."/>
            <person name="Wu L."/>
            <person name="Xiao J."/>
            <person name="Feng Y."/>
            <person name="Chen Y."/>
            <person name="Sun X."/>
            <person name="Zhang Y."/>
            <person name="Marsh G.A."/>
            <person name="Crameri G."/>
            <person name="Broder C.C."/>
            <person name="Frey K.G."/>
            <person name="Wang L.F."/>
            <person name="Wang J."/>
        </authorList>
    </citation>
    <scope>NUCLEOTIDE SEQUENCE [LARGE SCALE GENOMIC DNA]</scope>
</reference>
<sequence length="84" mass="9211">MSDRRSDPKPRIADPPPMSDRGSDSKPRIAAPTPTSDRRSDPKPLIVDRTPNLGLRLRSQCRITLRPQTSDRGSAPNLGSRIGP</sequence>